<evidence type="ECO:0000256" key="8">
    <source>
        <dbReference type="ARBA" id="ARBA00050823"/>
    </source>
</evidence>
<dbReference type="Pfam" id="PF16363">
    <property type="entry name" value="GDP_Man_Dehyd"/>
    <property type="match status" value="1"/>
</dbReference>
<evidence type="ECO:0000256" key="4">
    <source>
        <dbReference type="ARBA" id="ARBA00011989"/>
    </source>
</evidence>
<dbReference type="EC" id="4.2.1.47" evidence="4"/>
<dbReference type="PANTHER" id="PTHR43715">
    <property type="entry name" value="GDP-MANNOSE 4,6-DEHYDRATASE"/>
    <property type="match status" value="1"/>
</dbReference>
<comment type="catalytic activity">
    <reaction evidence="8">
        <text>GDP-alpha-D-mannose = GDP-4-dehydro-alpha-D-rhamnose + H2O</text>
        <dbReference type="Rhea" id="RHEA:23820"/>
        <dbReference type="ChEBI" id="CHEBI:15377"/>
        <dbReference type="ChEBI" id="CHEBI:57527"/>
        <dbReference type="ChEBI" id="CHEBI:57964"/>
        <dbReference type="EC" id="4.2.1.47"/>
    </reaction>
    <physiologicalReaction direction="left-to-right" evidence="8">
        <dbReference type="Rhea" id="RHEA:23821"/>
    </physiologicalReaction>
</comment>
<proteinExistence type="inferred from homology"/>
<dbReference type="InterPro" id="IPR016040">
    <property type="entry name" value="NAD(P)-bd_dom"/>
</dbReference>
<dbReference type="OrthoDB" id="10253554at2759"/>
<sequence>MVHGIIRRSSSFNTGRIQHLYANPKSHQGGSMQLHYGDLTDSTCLVKIISQVRPTEIYNLGAQSHVKVSFDMGEYTANVDGVGTLRLLDAIRTCGLQEVVRFYQASTSEMYGKVQEVPQTETTPFYPRSPYGAAKLYAYWITINFREAYDMYACNGILFNHESPRRGETFVTRKITRAVAKIKLNQQEEVVLGNLDAVRDWGHAKDYVEAMWLMLQQEKPIDFVIATNEIHSVREFVVASFKEIGVEIKWEGKGMEEVGRDAKTGHMSRGWTLNFTDRPK</sequence>
<evidence type="ECO:0000256" key="6">
    <source>
        <dbReference type="ARBA" id="ARBA00023239"/>
    </source>
</evidence>
<comment type="similarity">
    <text evidence="3">Belongs to the NAD(P)-dependent epimerase/dehydratase family. GDP-mannose 4,6-dehydratase subfamily.</text>
</comment>
<dbReference type="UniPathway" id="UPA00128">
    <property type="reaction ID" value="UER00190"/>
</dbReference>
<evidence type="ECO:0000256" key="3">
    <source>
        <dbReference type="ARBA" id="ARBA00009263"/>
    </source>
</evidence>
<dbReference type="CDD" id="cd05260">
    <property type="entry name" value="GDP_MD_SDR_e"/>
    <property type="match status" value="1"/>
</dbReference>
<evidence type="ECO:0000256" key="9">
    <source>
        <dbReference type="ARBA" id="ARBA00071431"/>
    </source>
</evidence>
<organism evidence="11 12">
    <name type="scientific">Stichopus japonicus</name>
    <name type="common">Sea cucumber</name>
    <dbReference type="NCBI Taxonomy" id="307972"/>
    <lineage>
        <taxon>Eukaryota</taxon>
        <taxon>Metazoa</taxon>
        <taxon>Echinodermata</taxon>
        <taxon>Eleutherozoa</taxon>
        <taxon>Echinozoa</taxon>
        <taxon>Holothuroidea</taxon>
        <taxon>Aspidochirotacea</taxon>
        <taxon>Aspidochirotida</taxon>
        <taxon>Stichopodidae</taxon>
        <taxon>Apostichopus</taxon>
    </lineage>
</organism>
<dbReference type="STRING" id="307972.A0A2G8KNS3"/>
<dbReference type="EMBL" id="MRZV01000453">
    <property type="protein sequence ID" value="PIK49662.1"/>
    <property type="molecule type" value="Genomic_DNA"/>
</dbReference>
<accession>A0A2G8KNS3</accession>
<comment type="caution">
    <text evidence="11">The sequence shown here is derived from an EMBL/GenBank/DDBJ whole genome shotgun (WGS) entry which is preliminary data.</text>
</comment>
<dbReference type="GO" id="GO:0008446">
    <property type="term" value="F:GDP-mannose 4,6-dehydratase activity"/>
    <property type="evidence" value="ECO:0007669"/>
    <property type="project" value="UniProtKB-EC"/>
</dbReference>
<name>A0A2G8KNS3_STIJA</name>
<dbReference type="AlphaFoldDB" id="A0A2G8KNS3"/>
<keyword evidence="6" id="KW-0456">Lyase</keyword>
<dbReference type="InterPro" id="IPR006368">
    <property type="entry name" value="GDP_Man_deHydtase"/>
</dbReference>
<evidence type="ECO:0000313" key="12">
    <source>
        <dbReference type="Proteomes" id="UP000230750"/>
    </source>
</evidence>
<comment type="pathway">
    <text evidence="2">Nucleotide-sugar biosynthesis; GDP-L-fucose biosynthesis via de novo pathway; GDP-L-fucose from GDP-alpha-D-mannose: step 1/2.</text>
</comment>
<dbReference type="PANTHER" id="PTHR43715:SF1">
    <property type="entry name" value="GDP-MANNOSE 4,6 DEHYDRATASE"/>
    <property type="match status" value="1"/>
</dbReference>
<dbReference type="SUPFAM" id="SSF51735">
    <property type="entry name" value="NAD(P)-binding Rossmann-fold domains"/>
    <property type="match status" value="1"/>
</dbReference>
<keyword evidence="5" id="KW-0521">NADP</keyword>
<protein>
    <recommendedName>
        <fullName evidence="9">GDP-mannose 4,6 dehydratase</fullName>
        <ecNumber evidence="4">4.2.1.47</ecNumber>
    </recommendedName>
    <alternativeName>
        <fullName evidence="7">GDP-D-mannose dehydratase</fullName>
    </alternativeName>
</protein>
<evidence type="ECO:0000313" key="11">
    <source>
        <dbReference type="EMBL" id="PIK49662.1"/>
    </source>
</evidence>
<evidence type="ECO:0000259" key="10">
    <source>
        <dbReference type="Pfam" id="PF16363"/>
    </source>
</evidence>
<feature type="non-terminal residue" evidence="11">
    <location>
        <position position="280"/>
    </location>
</feature>
<dbReference type="Gene3D" id="3.40.50.720">
    <property type="entry name" value="NAD(P)-binding Rossmann-like Domain"/>
    <property type="match status" value="1"/>
</dbReference>
<keyword evidence="12" id="KW-1185">Reference proteome</keyword>
<dbReference type="Proteomes" id="UP000230750">
    <property type="component" value="Unassembled WGS sequence"/>
</dbReference>
<gene>
    <name evidence="11" type="ORF">BSL78_13454</name>
</gene>
<dbReference type="InterPro" id="IPR036291">
    <property type="entry name" value="NAD(P)-bd_dom_sf"/>
</dbReference>
<comment type="cofactor">
    <cofactor evidence="1">
        <name>NADP(+)</name>
        <dbReference type="ChEBI" id="CHEBI:58349"/>
    </cofactor>
</comment>
<evidence type="ECO:0000256" key="2">
    <source>
        <dbReference type="ARBA" id="ARBA00004912"/>
    </source>
</evidence>
<reference evidence="11 12" key="1">
    <citation type="journal article" date="2017" name="PLoS Biol.">
        <title>The sea cucumber genome provides insights into morphological evolution and visceral regeneration.</title>
        <authorList>
            <person name="Zhang X."/>
            <person name="Sun L."/>
            <person name="Yuan J."/>
            <person name="Sun Y."/>
            <person name="Gao Y."/>
            <person name="Zhang L."/>
            <person name="Li S."/>
            <person name="Dai H."/>
            <person name="Hamel J.F."/>
            <person name="Liu C."/>
            <person name="Yu Y."/>
            <person name="Liu S."/>
            <person name="Lin W."/>
            <person name="Guo K."/>
            <person name="Jin S."/>
            <person name="Xu P."/>
            <person name="Storey K.B."/>
            <person name="Huan P."/>
            <person name="Zhang T."/>
            <person name="Zhou Y."/>
            <person name="Zhang J."/>
            <person name="Lin C."/>
            <person name="Li X."/>
            <person name="Xing L."/>
            <person name="Huo D."/>
            <person name="Sun M."/>
            <person name="Wang L."/>
            <person name="Mercier A."/>
            <person name="Li F."/>
            <person name="Yang H."/>
            <person name="Xiang J."/>
        </authorList>
    </citation>
    <scope>NUCLEOTIDE SEQUENCE [LARGE SCALE GENOMIC DNA]</scope>
    <source>
        <strain evidence="11">Shaxun</strain>
        <tissue evidence="11">Muscle</tissue>
    </source>
</reference>
<dbReference type="NCBIfam" id="TIGR01472">
    <property type="entry name" value="gmd"/>
    <property type="match status" value="1"/>
</dbReference>
<feature type="domain" description="NAD(P)-binding" evidence="10">
    <location>
        <begin position="2"/>
        <end position="266"/>
    </location>
</feature>
<dbReference type="Gene3D" id="3.90.25.10">
    <property type="entry name" value="UDP-galactose 4-epimerase, domain 1"/>
    <property type="match status" value="1"/>
</dbReference>
<evidence type="ECO:0000256" key="1">
    <source>
        <dbReference type="ARBA" id="ARBA00001937"/>
    </source>
</evidence>
<evidence type="ECO:0000256" key="7">
    <source>
        <dbReference type="ARBA" id="ARBA00031085"/>
    </source>
</evidence>
<evidence type="ECO:0000256" key="5">
    <source>
        <dbReference type="ARBA" id="ARBA00022857"/>
    </source>
</evidence>
<dbReference type="FunFam" id="3.40.50.720:FF:001053">
    <property type="entry name" value="GDP-mannose 4,6 dehydratase"/>
    <property type="match status" value="1"/>
</dbReference>
<dbReference type="GO" id="GO:0042351">
    <property type="term" value="P:'de novo' GDP-L-fucose biosynthetic process"/>
    <property type="evidence" value="ECO:0007669"/>
    <property type="project" value="UniProtKB-UniPathway"/>
</dbReference>